<dbReference type="AlphaFoldDB" id="A0A392MUF9"/>
<evidence type="ECO:0000313" key="5">
    <source>
        <dbReference type="EMBL" id="MCH90922.1"/>
    </source>
</evidence>
<keyword evidence="1" id="KW-0175">Coiled coil</keyword>
<evidence type="ECO:0000256" key="2">
    <source>
        <dbReference type="SAM" id="MobiDB-lite"/>
    </source>
</evidence>
<comment type="caution">
    <text evidence="5">The sequence shown here is derived from an EMBL/GenBank/DDBJ whole genome shotgun (WGS) entry which is preliminary data.</text>
</comment>
<feature type="domain" description="Retrovirus-related Pol polyprotein from transposon TNT 1-94-like beta-barrel" evidence="4">
    <location>
        <begin position="248"/>
        <end position="323"/>
    </location>
</feature>
<accession>A0A392MUF9</accession>
<organism evidence="5 6">
    <name type="scientific">Trifolium medium</name>
    <dbReference type="NCBI Taxonomy" id="97028"/>
    <lineage>
        <taxon>Eukaryota</taxon>
        <taxon>Viridiplantae</taxon>
        <taxon>Streptophyta</taxon>
        <taxon>Embryophyta</taxon>
        <taxon>Tracheophyta</taxon>
        <taxon>Spermatophyta</taxon>
        <taxon>Magnoliopsida</taxon>
        <taxon>eudicotyledons</taxon>
        <taxon>Gunneridae</taxon>
        <taxon>Pentapetalae</taxon>
        <taxon>rosids</taxon>
        <taxon>fabids</taxon>
        <taxon>Fabales</taxon>
        <taxon>Fabaceae</taxon>
        <taxon>Papilionoideae</taxon>
        <taxon>50 kb inversion clade</taxon>
        <taxon>NPAAA clade</taxon>
        <taxon>Hologalegina</taxon>
        <taxon>IRL clade</taxon>
        <taxon>Trifolieae</taxon>
        <taxon>Trifolium</taxon>
    </lineage>
</organism>
<dbReference type="InterPro" id="IPR054722">
    <property type="entry name" value="PolX-like_BBD"/>
</dbReference>
<dbReference type="Pfam" id="PF13976">
    <property type="entry name" value="gag_pre-integrs"/>
    <property type="match status" value="1"/>
</dbReference>
<feature type="compositionally biased region" description="Acidic residues" evidence="2">
    <location>
        <begin position="1"/>
        <end position="17"/>
    </location>
</feature>
<dbReference type="EMBL" id="LXQA010019343">
    <property type="protein sequence ID" value="MCH90922.1"/>
    <property type="molecule type" value="Genomic_DNA"/>
</dbReference>
<evidence type="ECO:0000259" key="3">
    <source>
        <dbReference type="Pfam" id="PF13976"/>
    </source>
</evidence>
<reference evidence="5 6" key="1">
    <citation type="journal article" date="2018" name="Front. Plant Sci.">
        <title>Red Clover (Trifolium pratense) and Zigzag Clover (T. medium) - A Picture of Genomic Similarities and Differences.</title>
        <authorList>
            <person name="Dluhosova J."/>
            <person name="Istvanek J."/>
            <person name="Nedelnik J."/>
            <person name="Repkova J."/>
        </authorList>
    </citation>
    <scope>NUCLEOTIDE SEQUENCE [LARGE SCALE GENOMIC DNA]</scope>
    <source>
        <strain evidence="6">cv. 10/8</strain>
        <tissue evidence="5">Leaf</tissue>
    </source>
</reference>
<feature type="domain" description="GAG-pre-integrase" evidence="3">
    <location>
        <begin position="360"/>
        <end position="421"/>
    </location>
</feature>
<keyword evidence="6" id="KW-1185">Reference proteome</keyword>
<dbReference type="InterPro" id="IPR025724">
    <property type="entry name" value="GAG-pre-integrase_dom"/>
</dbReference>
<protein>
    <submittedName>
        <fullName evidence="5">Gag-pol polyprotein</fullName>
    </submittedName>
</protein>
<feature type="coiled-coil region" evidence="1">
    <location>
        <begin position="71"/>
        <end position="105"/>
    </location>
</feature>
<sequence length="459" mass="52835">MTVSWSDEDESEEEVESEAANSITALTGICMSDVESRDEEITYDELAASYKELCIRSEEVCKTLKKQKKIIFELQAEKVDHLAKISELNDEVTQLNSNLEYLKKQVVMMHNSTDLLDEILYKQILGKPKGIGFNYEHLNKQKKYNPELKFMTSEETYDPTMSRQMPSHPKRHQGTRTKGKRQPWVCHYCGRKGHIKPFCFKLYGYPNRPLQSKPAPVEIKTKKEWKPKDDDVSLIAHTSFRASSREDWYFDVGCSRHMTGVEKFLVDLKSYSTSFVTFGDGAKGEIKGIRKLINSGLPKLENVLLVKRLTANLISISQLCDQGIKVNFTKSECLVTNDKGDVLMKGVRSKDNCYLWVPQEEAYLSTCLITKEDEVKLWHQKLGYLNLRSMKRAIYEEAIRGMPKLKIEEGNICGERQIGKQTKMSHQKLQHLATARVLKLLHMDLMRPMQVESLGGKRY</sequence>
<dbReference type="Pfam" id="PF22936">
    <property type="entry name" value="Pol_BBD"/>
    <property type="match status" value="1"/>
</dbReference>
<proteinExistence type="predicted"/>
<gene>
    <name evidence="5" type="ORF">A2U01_0011845</name>
</gene>
<evidence type="ECO:0000256" key="1">
    <source>
        <dbReference type="SAM" id="Coils"/>
    </source>
</evidence>
<evidence type="ECO:0000313" key="6">
    <source>
        <dbReference type="Proteomes" id="UP000265520"/>
    </source>
</evidence>
<name>A0A392MUF9_9FABA</name>
<evidence type="ECO:0000259" key="4">
    <source>
        <dbReference type="Pfam" id="PF22936"/>
    </source>
</evidence>
<feature type="region of interest" description="Disordered" evidence="2">
    <location>
        <begin position="1"/>
        <end position="20"/>
    </location>
</feature>
<feature type="non-terminal residue" evidence="5">
    <location>
        <position position="459"/>
    </location>
</feature>
<dbReference type="Proteomes" id="UP000265520">
    <property type="component" value="Unassembled WGS sequence"/>
</dbReference>